<gene>
    <name evidence="1" type="ORF">A3844_07315</name>
</gene>
<protein>
    <submittedName>
        <fullName evidence="1">Uncharacterized protein</fullName>
    </submittedName>
</protein>
<dbReference type="EMBL" id="LVWI01000030">
    <property type="protein sequence ID" value="OKP88503.1"/>
    <property type="molecule type" value="Genomic_DNA"/>
</dbReference>
<name>A0ABX3ETF2_9BACL</name>
<reference evidence="1 2" key="1">
    <citation type="submission" date="2016-03" db="EMBL/GenBank/DDBJ databases">
        <authorList>
            <person name="Sant'Anna F.H."/>
            <person name="Ambrosini A."/>
            <person name="Souza R."/>
            <person name="Bach E."/>
            <person name="Fernandes G."/>
            <person name="Balsanelli E."/>
            <person name="Baura V.A."/>
            <person name="Souza E.M."/>
            <person name="Passaglia L."/>
        </authorList>
    </citation>
    <scope>NUCLEOTIDE SEQUENCE [LARGE SCALE GENOMIC DNA]</scope>
    <source>
        <strain evidence="1 2">P26E</strain>
    </source>
</reference>
<comment type="caution">
    <text evidence="1">The sequence shown here is derived from an EMBL/GenBank/DDBJ whole genome shotgun (WGS) entry which is preliminary data.</text>
</comment>
<accession>A0ABX3ETF2</accession>
<evidence type="ECO:0000313" key="2">
    <source>
        <dbReference type="Proteomes" id="UP000186058"/>
    </source>
</evidence>
<evidence type="ECO:0000313" key="1">
    <source>
        <dbReference type="EMBL" id="OKP88503.1"/>
    </source>
</evidence>
<organism evidence="1 2">
    <name type="scientific">Paenibacillus helianthi</name>
    <dbReference type="NCBI Taxonomy" id="1349432"/>
    <lineage>
        <taxon>Bacteria</taxon>
        <taxon>Bacillati</taxon>
        <taxon>Bacillota</taxon>
        <taxon>Bacilli</taxon>
        <taxon>Bacillales</taxon>
        <taxon>Paenibacillaceae</taxon>
        <taxon>Paenibacillus</taxon>
    </lineage>
</organism>
<proteinExistence type="predicted"/>
<dbReference type="RefSeq" id="WP_074084136.1">
    <property type="nucleotide sequence ID" value="NZ_LVWI01000030.1"/>
</dbReference>
<keyword evidence="2" id="KW-1185">Reference proteome</keyword>
<sequence>MKNHSDEKYALENAALGIFLNLFNLNHKDQLKLVEKRESPDFVLENLKGELLGLEVAHLFYDSEEAKMILGRSNNDLHGIEIYENFISALNHLLKQKEKKILKYENTYPTALLIRNASPIFGMSCLLRNKNLIYKPRVYNNVWFVSKDGNYNDWLMTDILKV</sequence>
<dbReference type="Proteomes" id="UP000186058">
    <property type="component" value="Unassembled WGS sequence"/>
</dbReference>